<name>A0A8S5VH40_9CAUD</name>
<keyword evidence="1" id="KW-0812">Transmembrane</keyword>
<organism evidence="2">
    <name type="scientific">Myoviridae sp. ctkfK18</name>
    <dbReference type="NCBI Taxonomy" id="2825165"/>
    <lineage>
        <taxon>Viruses</taxon>
        <taxon>Duplodnaviria</taxon>
        <taxon>Heunggongvirae</taxon>
        <taxon>Uroviricota</taxon>
        <taxon>Caudoviricetes</taxon>
    </lineage>
</organism>
<keyword evidence="1" id="KW-1133">Transmembrane helix</keyword>
<evidence type="ECO:0000313" key="2">
    <source>
        <dbReference type="EMBL" id="DAG06028.1"/>
    </source>
</evidence>
<sequence>MSNVMVGNMLFGVVGVVVIGLAVLIGIIGFDKLYNTKNEFNEITNLNLLNEYDYIERIYEAATYARFSFELLENTDRVVNLRLLCLELMCRGRGNSMTNAILSKVSKLEDDYINLVKYQSKYAPSDDEIQKYLDIKSANVQLNDIIA</sequence>
<proteinExistence type="predicted"/>
<keyword evidence="1" id="KW-0472">Membrane</keyword>
<feature type="transmembrane region" description="Helical" evidence="1">
    <location>
        <begin position="6"/>
        <end position="30"/>
    </location>
</feature>
<reference evidence="2" key="1">
    <citation type="journal article" date="2021" name="Proc. Natl. Acad. Sci. U.S.A.">
        <title>A Catalog of Tens of Thousands of Viruses from Human Metagenomes Reveals Hidden Associations with Chronic Diseases.</title>
        <authorList>
            <person name="Tisza M.J."/>
            <person name="Buck C.B."/>
        </authorList>
    </citation>
    <scope>NUCLEOTIDE SEQUENCE</scope>
    <source>
        <strain evidence="2">CtkfK18</strain>
    </source>
</reference>
<protein>
    <submittedName>
        <fullName evidence="2">Uncharacterized protein</fullName>
    </submittedName>
</protein>
<accession>A0A8S5VH40</accession>
<evidence type="ECO:0000256" key="1">
    <source>
        <dbReference type="SAM" id="Phobius"/>
    </source>
</evidence>
<dbReference type="EMBL" id="BK016265">
    <property type="protein sequence ID" value="DAG06028.1"/>
    <property type="molecule type" value="Genomic_DNA"/>
</dbReference>